<name>A0ABT3XW35_9FLAO</name>
<dbReference type="SUPFAM" id="SSF55874">
    <property type="entry name" value="ATPase domain of HSP90 chaperone/DNA topoisomerase II/histidine kinase"/>
    <property type="match status" value="1"/>
</dbReference>
<gene>
    <name evidence="1" type="ORF">OF897_18395</name>
</gene>
<dbReference type="Proteomes" id="UP001073122">
    <property type="component" value="Unassembled WGS sequence"/>
</dbReference>
<dbReference type="EMBL" id="JAOVZW010000024">
    <property type="protein sequence ID" value="MCX8525888.1"/>
    <property type="molecule type" value="Genomic_DNA"/>
</dbReference>
<organism evidence="1 2">
    <name type="scientific">Chryseobacterium formosus</name>
    <dbReference type="NCBI Taxonomy" id="1537363"/>
    <lineage>
        <taxon>Bacteria</taxon>
        <taxon>Pseudomonadati</taxon>
        <taxon>Bacteroidota</taxon>
        <taxon>Flavobacteriia</taxon>
        <taxon>Flavobacteriales</taxon>
        <taxon>Weeksellaceae</taxon>
        <taxon>Chryseobacterium group</taxon>
        <taxon>Chryseobacterium</taxon>
    </lineage>
</organism>
<protein>
    <recommendedName>
        <fullName evidence="3">STAS domain-containing protein</fullName>
    </recommendedName>
</protein>
<dbReference type="InterPro" id="IPR036890">
    <property type="entry name" value="HATPase_C_sf"/>
</dbReference>
<accession>A0ABT3XW35</accession>
<reference evidence="1" key="1">
    <citation type="submission" date="2022-10" db="EMBL/GenBank/DDBJ databases">
        <title>Chryseobacterium sp. nov., a novel bacterial species.</title>
        <authorList>
            <person name="Cao Y."/>
        </authorList>
    </citation>
    <scope>NUCLEOTIDE SEQUENCE</scope>
    <source>
        <strain evidence="1">CCTCC AB2015118</strain>
    </source>
</reference>
<keyword evidence="2" id="KW-1185">Reference proteome</keyword>
<dbReference type="Gene3D" id="3.30.565.10">
    <property type="entry name" value="Histidine kinase-like ATPase, C-terminal domain"/>
    <property type="match status" value="1"/>
</dbReference>
<sequence>MSRVTKNSIKVWPYLDNISNNIITYSSEHLNKSNVVSIDLSSLKTITTSGAAILLTKLIKTLEDYTCRIIRPENKEIDNFLSKIDFYYFIQENLKIETENLFESFVIKKETEEQVFEKNGSNYIMFPIFKLNFDVEKERIGYENFTDWFADVLLKKEFDIIKDKRDKLGTVLFEIAKNSQDHTDNIAFFGLDLLLDNDTQGRLSFSFCDLGVGISRNVRDSLDGKDNGLRKDAAKHFSFSDSYQFAFGIGNTTSKNKKNKGIGMSMIKDACHYLKMELSIWDARSMLLIPEKITHTELRKNVYDTGNNVGFYYYGILNF</sequence>
<evidence type="ECO:0000313" key="1">
    <source>
        <dbReference type="EMBL" id="MCX8525888.1"/>
    </source>
</evidence>
<evidence type="ECO:0000313" key="2">
    <source>
        <dbReference type="Proteomes" id="UP001073122"/>
    </source>
</evidence>
<dbReference type="RefSeq" id="WP_267267131.1">
    <property type="nucleotide sequence ID" value="NZ_JAOVZW010000024.1"/>
</dbReference>
<comment type="caution">
    <text evidence="1">The sequence shown here is derived from an EMBL/GenBank/DDBJ whole genome shotgun (WGS) entry which is preliminary data.</text>
</comment>
<evidence type="ECO:0008006" key="3">
    <source>
        <dbReference type="Google" id="ProtNLM"/>
    </source>
</evidence>
<proteinExistence type="predicted"/>